<accession>A0A1F8GXB0</accession>
<dbReference type="Proteomes" id="UP000179047">
    <property type="component" value="Unassembled WGS sequence"/>
</dbReference>
<sequence length="110" mass="12596">MRAWFKFYPSWRPFTINLAIAADDMITSVLLFDSKEGADASTAMSKQWIADNGFDALYQLQEMSAGEVVMGVAYWLAGNFVYTYRITTKRHFLGLVPWRCLFICACTMKI</sequence>
<gene>
    <name evidence="1" type="ORF">A3A33_01245</name>
</gene>
<dbReference type="EMBL" id="MGKP01000001">
    <property type="protein sequence ID" value="OGN29931.1"/>
    <property type="molecule type" value="Genomic_DNA"/>
</dbReference>
<dbReference type="AlphaFoldDB" id="A0A1F8GXB0"/>
<protein>
    <submittedName>
        <fullName evidence="1">Uncharacterized protein</fullName>
    </submittedName>
</protein>
<proteinExistence type="predicted"/>
<evidence type="ECO:0000313" key="2">
    <source>
        <dbReference type="Proteomes" id="UP000179047"/>
    </source>
</evidence>
<reference evidence="1 2" key="1">
    <citation type="journal article" date="2016" name="Nat. Commun.">
        <title>Thousands of microbial genomes shed light on interconnected biogeochemical processes in an aquifer system.</title>
        <authorList>
            <person name="Anantharaman K."/>
            <person name="Brown C.T."/>
            <person name="Hug L.A."/>
            <person name="Sharon I."/>
            <person name="Castelle C.J."/>
            <person name="Probst A.J."/>
            <person name="Thomas B.C."/>
            <person name="Singh A."/>
            <person name="Wilkins M.J."/>
            <person name="Karaoz U."/>
            <person name="Brodie E.L."/>
            <person name="Williams K.H."/>
            <person name="Hubbard S.S."/>
            <person name="Banfield J.F."/>
        </authorList>
    </citation>
    <scope>NUCLEOTIDE SEQUENCE [LARGE SCALE GENOMIC DNA]</scope>
</reference>
<evidence type="ECO:0000313" key="1">
    <source>
        <dbReference type="EMBL" id="OGN29931.1"/>
    </source>
</evidence>
<comment type="caution">
    <text evidence="1">The sequence shown here is derived from an EMBL/GenBank/DDBJ whole genome shotgun (WGS) entry which is preliminary data.</text>
</comment>
<name>A0A1F8GXB0_9BACT</name>
<organism evidence="1 2">
    <name type="scientific">Candidatus Yanofskybacteria bacterium RIFCSPLOWO2_01_FULL_49_25</name>
    <dbReference type="NCBI Taxonomy" id="1802701"/>
    <lineage>
        <taxon>Bacteria</taxon>
        <taxon>Candidatus Yanofskyibacteriota</taxon>
    </lineage>
</organism>